<dbReference type="GO" id="GO:0006355">
    <property type="term" value="P:regulation of DNA-templated transcription"/>
    <property type="evidence" value="ECO:0007669"/>
    <property type="project" value="InterPro"/>
</dbReference>
<feature type="domain" description="GATA-type" evidence="11">
    <location>
        <begin position="222"/>
        <end position="258"/>
    </location>
</feature>
<dbReference type="InterPro" id="IPR051140">
    <property type="entry name" value="GATA_TF"/>
</dbReference>
<evidence type="ECO:0000256" key="7">
    <source>
        <dbReference type="ARBA" id="ARBA00023159"/>
    </source>
</evidence>
<reference evidence="12 13" key="1">
    <citation type="submission" date="2021-09" db="EMBL/GenBank/DDBJ databases">
        <title>Genomic insights and catalytic innovation underlie evolution of tropane alkaloids biosynthesis.</title>
        <authorList>
            <person name="Wang Y.-J."/>
            <person name="Tian T."/>
            <person name="Huang J.-P."/>
            <person name="Huang S.-X."/>
        </authorList>
    </citation>
    <scope>NUCLEOTIDE SEQUENCE [LARGE SCALE GENOMIC DNA]</scope>
    <source>
        <strain evidence="12">KIB-2018</strain>
        <tissue evidence="12">Leaf</tissue>
    </source>
</reference>
<dbReference type="FunFam" id="3.30.50.10:FF:000018">
    <property type="entry name" value="GATA transcription factor"/>
    <property type="match status" value="1"/>
</dbReference>
<dbReference type="GO" id="GO:0030154">
    <property type="term" value="P:cell differentiation"/>
    <property type="evidence" value="ECO:0007669"/>
    <property type="project" value="TreeGrafter"/>
</dbReference>
<organism evidence="12 13">
    <name type="scientific">Erythroxylum novogranatense</name>
    <dbReference type="NCBI Taxonomy" id="1862640"/>
    <lineage>
        <taxon>Eukaryota</taxon>
        <taxon>Viridiplantae</taxon>
        <taxon>Streptophyta</taxon>
        <taxon>Embryophyta</taxon>
        <taxon>Tracheophyta</taxon>
        <taxon>Spermatophyta</taxon>
        <taxon>Magnoliopsida</taxon>
        <taxon>eudicotyledons</taxon>
        <taxon>Gunneridae</taxon>
        <taxon>Pentapetalae</taxon>
        <taxon>rosids</taxon>
        <taxon>fabids</taxon>
        <taxon>Malpighiales</taxon>
        <taxon>Erythroxylaceae</taxon>
        <taxon>Erythroxylum</taxon>
    </lineage>
</organism>
<keyword evidence="2" id="KW-0479">Metal-binding</keyword>
<keyword evidence="7" id="KW-0010">Activator</keyword>
<dbReference type="SUPFAM" id="SSF57716">
    <property type="entry name" value="Glucocorticoid receptor-like (DNA-binding domain)"/>
    <property type="match status" value="1"/>
</dbReference>
<protein>
    <recommendedName>
        <fullName evidence="11">GATA-type domain-containing protein</fullName>
    </recommendedName>
</protein>
<keyword evidence="8" id="KW-0804">Transcription</keyword>
<keyword evidence="5" id="KW-0805">Transcription regulation</keyword>
<evidence type="ECO:0000256" key="1">
    <source>
        <dbReference type="ARBA" id="ARBA00005694"/>
    </source>
</evidence>
<dbReference type="Gene3D" id="3.30.50.10">
    <property type="entry name" value="Erythroid Transcription Factor GATA-1, subunit A"/>
    <property type="match status" value="1"/>
</dbReference>
<name>A0AAV8TRA5_9ROSI</name>
<dbReference type="GO" id="GO:0005634">
    <property type="term" value="C:nucleus"/>
    <property type="evidence" value="ECO:0007669"/>
    <property type="project" value="TreeGrafter"/>
</dbReference>
<keyword evidence="9" id="KW-0539">Nucleus</keyword>
<evidence type="ECO:0000256" key="5">
    <source>
        <dbReference type="ARBA" id="ARBA00023015"/>
    </source>
</evidence>
<keyword evidence="6" id="KW-0238">DNA-binding</keyword>
<dbReference type="Pfam" id="PF00320">
    <property type="entry name" value="GATA"/>
    <property type="match status" value="1"/>
</dbReference>
<evidence type="ECO:0000256" key="2">
    <source>
        <dbReference type="ARBA" id="ARBA00022723"/>
    </source>
</evidence>
<evidence type="ECO:0000256" key="4">
    <source>
        <dbReference type="ARBA" id="ARBA00022833"/>
    </source>
</evidence>
<dbReference type="GO" id="GO:0008270">
    <property type="term" value="F:zinc ion binding"/>
    <property type="evidence" value="ECO:0007669"/>
    <property type="project" value="UniProtKB-KW"/>
</dbReference>
<proteinExistence type="inferred from homology"/>
<dbReference type="Proteomes" id="UP001159364">
    <property type="component" value="Linkage Group LG04"/>
</dbReference>
<comment type="similarity">
    <text evidence="1">Belongs to the type IV zinc-finger family. Class A subfamily.</text>
</comment>
<sequence>MRDDIMNGSWFFDENFNGVPDDFFDDALKYLDLPHEDLEPNDGEDWAAKFQHLDPPPSSVLTSLSSGFGSGNDASKVKKSSSISWQSTAEASLSITSLCDDSLERKHPHHFRTSSPISVLESSSSSSSCCPEKLTSNYAKSAIPVTRPRSKHSRSRRSGFPFGFTCSTRKTLYSLAASESGSDSWLDEKVFNPAKKREKRKNLMLLSSSEAFEKQLSQPQEAVETRKCTHCEVTKTPQWREGPMGPKTLCNACGVRFRSGRLLPEYRPAASPTFSPLLHSNSHRKVLEMRTRTVLATRRNSAPVTQTATVATSSPAREGLSF</sequence>
<evidence type="ECO:0000313" key="12">
    <source>
        <dbReference type="EMBL" id="KAJ8768604.1"/>
    </source>
</evidence>
<dbReference type="PROSITE" id="PS00344">
    <property type="entry name" value="GATA_ZN_FINGER_1"/>
    <property type="match status" value="1"/>
</dbReference>
<evidence type="ECO:0000256" key="10">
    <source>
        <dbReference type="PROSITE-ProRule" id="PRU00094"/>
    </source>
</evidence>
<keyword evidence="4" id="KW-0862">Zinc</keyword>
<dbReference type="InterPro" id="IPR000679">
    <property type="entry name" value="Znf_GATA"/>
</dbReference>
<dbReference type="EMBL" id="JAIWQS010000004">
    <property type="protein sequence ID" value="KAJ8768604.1"/>
    <property type="molecule type" value="Genomic_DNA"/>
</dbReference>
<evidence type="ECO:0000256" key="9">
    <source>
        <dbReference type="ARBA" id="ARBA00023242"/>
    </source>
</evidence>
<dbReference type="SMART" id="SM00401">
    <property type="entry name" value="ZnF_GATA"/>
    <property type="match status" value="1"/>
</dbReference>
<dbReference type="GO" id="GO:0043565">
    <property type="term" value="F:sequence-specific DNA binding"/>
    <property type="evidence" value="ECO:0007669"/>
    <property type="project" value="InterPro"/>
</dbReference>
<dbReference type="PANTHER" id="PTHR45658:SF134">
    <property type="entry name" value="GATA TYPE ZINC FINGER TRANSCRIPTION FACTOR FAMILY PROTEIN"/>
    <property type="match status" value="1"/>
</dbReference>
<dbReference type="PANTHER" id="PTHR45658">
    <property type="entry name" value="GATA TRANSCRIPTION FACTOR"/>
    <property type="match status" value="1"/>
</dbReference>
<comment type="caution">
    <text evidence="12">The sequence shown here is derived from an EMBL/GenBank/DDBJ whole genome shotgun (WGS) entry which is preliminary data.</text>
</comment>
<dbReference type="AlphaFoldDB" id="A0AAV8TRA5"/>
<evidence type="ECO:0000313" key="13">
    <source>
        <dbReference type="Proteomes" id="UP001159364"/>
    </source>
</evidence>
<evidence type="ECO:0000256" key="8">
    <source>
        <dbReference type="ARBA" id="ARBA00023163"/>
    </source>
</evidence>
<evidence type="ECO:0000256" key="3">
    <source>
        <dbReference type="ARBA" id="ARBA00022771"/>
    </source>
</evidence>
<evidence type="ECO:0000259" key="11">
    <source>
        <dbReference type="PROSITE" id="PS50114"/>
    </source>
</evidence>
<gene>
    <name evidence="12" type="ORF">K2173_023508</name>
</gene>
<keyword evidence="13" id="KW-1185">Reference proteome</keyword>
<dbReference type="PROSITE" id="PS50114">
    <property type="entry name" value="GATA_ZN_FINGER_2"/>
    <property type="match status" value="1"/>
</dbReference>
<dbReference type="InterPro" id="IPR013088">
    <property type="entry name" value="Znf_NHR/GATA"/>
</dbReference>
<evidence type="ECO:0000256" key="6">
    <source>
        <dbReference type="ARBA" id="ARBA00023125"/>
    </source>
</evidence>
<dbReference type="CDD" id="cd00202">
    <property type="entry name" value="ZnF_GATA"/>
    <property type="match status" value="1"/>
</dbReference>
<keyword evidence="3 10" id="KW-0863">Zinc-finger</keyword>
<accession>A0AAV8TRA5</accession>